<dbReference type="AlphaFoldDB" id="A0A7D3XUJ8"/>
<dbReference type="RefSeq" id="WP_173213097.1">
    <property type="nucleotide sequence ID" value="NZ_CP053921.1"/>
</dbReference>
<sequence length="253" mass="26375">MASRRNNTSTKRAIPAALAAAGLALSIPGAGLAVVSGGNGASADASLGSLPFTPAGADPHLARRVAAIIGEDGLRFTPATKLPRDGERTVTVAVRVDGATARAISVRDAIDSASAEKGRDAALAIAPTSYNLGIARGYQSFAQATKPVELPGTLRDVAMPDLSQFRPEKERSGKPSRFQSQIALTNEQSAGRAPRTLEGAGQQSVDLRTSYRVGRNLDVTAGVRVSQDRNRLAPLTDGVEDDQAVYVGTQIRF</sequence>
<feature type="compositionally biased region" description="Polar residues" evidence="1">
    <location>
        <begin position="177"/>
        <end position="189"/>
    </location>
</feature>
<keyword evidence="4" id="KW-1185">Reference proteome</keyword>
<organism evidence="3 4">
    <name type="scientific">Erythrobacter mangrovi</name>
    <dbReference type="NCBI Taxonomy" id="2739433"/>
    <lineage>
        <taxon>Bacteria</taxon>
        <taxon>Pseudomonadati</taxon>
        <taxon>Pseudomonadota</taxon>
        <taxon>Alphaproteobacteria</taxon>
        <taxon>Sphingomonadales</taxon>
        <taxon>Erythrobacteraceae</taxon>
        <taxon>Erythrobacter/Porphyrobacter group</taxon>
        <taxon>Erythrobacter</taxon>
    </lineage>
</organism>
<name>A0A7D3XUJ8_9SPHN</name>
<dbReference type="KEGG" id="emv:HQR01_04995"/>
<reference evidence="3 4" key="1">
    <citation type="submission" date="2020-05" db="EMBL/GenBank/DDBJ databases">
        <title>Erythrobacter mangrovi sp. nov., isolated from rhizosphere soil of mangrove plant (Kandelia candel).</title>
        <authorList>
            <person name="Ye Y.H."/>
        </authorList>
    </citation>
    <scope>NUCLEOTIDE SEQUENCE [LARGE SCALE GENOMIC DNA]</scope>
    <source>
        <strain evidence="3 4">EB310</strain>
    </source>
</reference>
<gene>
    <name evidence="3" type="ORF">HQR01_04995</name>
</gene>
<proteinExistence type="predicted"/>
<evidence type="ECO:0008006" key="5">
    <source>
        <dbReference type="Google" id="ProtNLM"/>
    </source>
</evidence>
<evidence type="ECO:0000313" key="3">
    <source>
        <dbReference type="EMBL" id="QKG70776.1"/>
    </source>
</evidence>
<feature type="region of interest" description="Disordered" evidence="1">
    <location>
        <begin position="164"/>
        <end position="204"/>
    </location>
</feature>
<protein>
    <recommendedName>
        <fullName evidence="5">Porin</fullName>
    </recommendedName>
</protein>
<evidence type="ECO:0000313" key="4">
    <source>
        <dbReference type="Proteomes" id="UP000504693"/>
    </source>
</evidence>
<evidence type="ECO:0000256" key="2">
    <source>
        <dbReference type="SAM" id="SignalP"/>
    </source>
</evidence>
<keyword evidence="2" id="KW-0732">Signal</keyword>
<dbReference type="Proteomes" id="UP000504693">
    <property type="component" value="Chromosome"/>
</dbReference>
<accession>A0A7D3XUJ8</accession>
<evidence type="ECO:0000256" key="1">
    <source>
        <dbReference type="SAM" id="MobiDB-lite"/>
    </source>
</evidence>
<dbReference type="EMBL" id="CP053921">
    <property type="protein sequence ID" value="QKG70776.1"/>
    <property type="molecule type" value="Genomic_DNA"/>
</dbReference>
<feature type="chain" id="PRO_5028868589" description="Porin" evidence="2">
    <location>
        <begin position="34"/>
        <end position="253"/>
    </location>
</feature>
<feature type="signal peptide" evidence="2">
    <location>
        <begin position="1"/>
        <end position="33"/>
    </location>
</feature>